<keyword evidence="2" id="KW-1185">Reference proteome</keyword>
<proteinExistence type="predicted"/>
<evidence type="ECO:0000313" key="1">
    <source>
        <dbReference type="EMBL" id="CAG8740114.1"/>
    </source>
</evidence>
<sequence length="44" mass="5140">MDDIYGKGMYTCFEKTFLQEDIAIVYIKDLSDVEFEKLEVTKIG</sequence>
<protein>
    <submittedName>
        <fullName evidence="1">6646_t:CDS:1</fullName>
    </submittedName>
</protein>
<evidence type="ECO:0000313" key="2">
    <source>
        <dbReference type="Proteomes" id="UP000789342"/>
    </source>
</evidence>
<feature type="non-terminal residue" evidence="1">
    <location>
        <position position="44"/>
    </location>
</feature>
<dbReference type="Proteomes" id="UP000789342">
    <property type="component" value="Unassembled WGS sequence"/>
</dbReference>
<reference evidence="1" key="1">
    <citation type="submission" date="2021-06" db="EMBL/GenBank/DDBJ databases">
        <authorList>
            <person name="Kallberg Y."/>
            <person name="Tangrot J."/>
            <person name="Rosling A."/>
        </authorList>
    </citation>
    <scope>NUCLEOTIDE SEQUENCE</scope>
    <source>
        <strain evidence="1">CL551</strain>
    </source>
</reference>
<dbReference type="AlphaFoldDB" id="A0A9N9NKP2"/>
<comment type="caution">
    <text evidence="1">The sequence shown here is derived from an EMBL/GenBank/DDBJ whole genome shotgun (WGS) entry which is preliminary data.</text>
</comment>
<dbReference type="EMBL" id="CAJVPV010030110">
    <property type="protein sequence ID" value="CAG8740114.1"/>
    <property type="molecule type" value="Genomic_DNA"/>
</dbReference>
<dbReference type="OrthoDB" id="2406270at2759"/>
<name>A0A9N9NKP2_9GLOM</name>
<organism evidence="1 2">
    <name type="scientific">Acaulospora morrowiae</name>
    <dbReference type="NCBI Taxonomy" id="94023"/>
    <lineage>
        <taxon>Eukaryota</taxon>
        <taxon>Fungi</taxon>
        <taxon>Fungi incertae sedis</taxon>
        <taxon>Mucoromycota</taxon>
        <taxon>Glomeromycotina</taxon>
        <taxon>Glomeromycetes</taxon>
        <taxon>Diversisporales</taxon>
        <taxon>Acaulosporaceae</taxon>
        <taxon>Acaulospora</taxon>
    </lineage>
</organism>
<gene>
    <name evidence="1" type="ORF">AMORRO_LOCUS14653</name>
</gene>
<accession>A0A9N9NKP2</accession>